<keyword evidence="2" id="KW-0378">Hydrolase</keyword>
<protein>
    <submittedName>
        <fullName evidence="2">2-hydroxy-6-oxo-6-phenylhexa-2,4-dienoate hydrolase</fullName>
        <ecNumber evidence="2">3.7.1.8</ecNumber>
    </submittedName>
</protein>
<evidence type="ECO:0000259" key="1">
    <source>
        <dbReference type="Pfam" id="PF00561"/>
    </source>
</evidence>
<dbReference type="Gene3D" id="3.40.50.1820">
    <property type="entry name" value="alpha/beta hydrolase"/>
    <property type="match status" value="1"/>
</dbReference>
<proteinExistence type="predicted"/>
<dbReference type="InterPro" id="IPR000639">
    <property type="entry name" value="Epox_hydrolase-like"/>
</dbReference>
<dbReference type="PANTHER" id="PTHR46438:SF11">
    <property type="entry name" value="LIPASE-RELATED"/>
    <property type="match status" value="1"/>
</dbReference>
<evidence type="ECO:0000313" key="3">
    <source>
        <dbReference type="Proteomes" id="UP000434580"/>
    </source>
</evidence>
<dbReference type="InterPro" id="IPR000073">
    <property type="entry name" value="AB_hydrolase_1"/>
</dbReference>
<dbReference type="EMBL" id="CACSII010000017">
    <property type="protein sequence ID" value="CAA0114635.1"/>
    <property type="molecule type" value="Genomic_DNA"/>
</dbReference>
<evidence type="ECO:0000313" key="2">
    <source>
        <dbReference type="EMBL" id="CAA0114635.1"/>
    </source>
</evidence>
<name>A0A5S9QCY4_9GAMM</name>
<dbReference type="InterPro" id="IPR029058">
    <property type="entry name" value="AB_hydrolase_fold"/>
</dbReference>
<feature type="domain" description="AB hydrolase-1" evidence="1">
    <location>
        <begin position="27"/>
        <end position="139"/>
    </location>
</feature>
<dbReference type="OrthoDB" id="334507at2"/>
<dbReference type="Pfam" id="PF00561">
    <property type="entry name" value="Abhydrolase_1"/>
    <property type="match status" value="1"/>
</dbReference>
<dbReference type="PANTHER" id="PTHR46438">
    <property type="entry name" value="ALPHA/BETA-HYDROLASES SUPERFAMILY PROTEIN"/>
    <property type="match status" value="1"/>
</dbReference>
<dbReference type="AlphaFoldDB" id="A0A5S9QCY4"/>
<dbReference type="PRINTS" id="PR00412">
    <property type="entry name" value="EPOXHYDRLASE"/>
</dbReference>
<dbReference type="GO" id="GO:0016787">
    <property type="term" value="F:hydrolase activity"/>
    <property type="evidence" value="ECO:0007669"/>
    <property type="project" value="UniProtKB-KW"/>
</dbReference>
<accession>A0A5S9QCY4</accession>
<organism evidence="2 3">
    <name type="scientific">BD1-7 clade bacterium</name>
    <dbReference type="NCBI Taxonomy" id="2029982"/>
    <lineage>
        <taxon>Bacteria</taxon>
        <taxon>Pseudomonadati</taxon>
        <taxon>Pseudomonadota</taxon>
        <taxon>Gammaproteobacteria</taxon>
        <taxon>Cellvibrionales</taxon>
        <taxon>Spongiibacteraceae</taxon>
        <taxon>BD1-7 clade</taxon>
    </lineage>
</organism>
<sequence length="274" mass="30526">MPIPEGKYAKLANGYTMHYIEQGEGHPVVFLHGSGSGASGHSNFKGNYPFLAANGYRVIVPDHIGYGYSDKPDDVEYPLDFYVECIKQTLDAIGIDKFSLIGNSLGGAIALKMALDYPDQVVSLNLMAPGGIEDQPDYFTMPGMKILQEIFSKGADKAALEEFIRRGLVYNESVVDEELIDERWDIYTKQNDQCLKTMRVPNLADRLGEIKAPSICFWGMEEKMMPETGIMTLANGLKDTRVILVSECGHWVMAEHQAMFNEYALNFLNEKTGS</sequence>
<dbReference type="SUPFAM" id="SSF53474">
    <property type="entry name" value="alpha/beta-Hydrolases"/>
    <property type="match status" value="1"/>
</dbReference>
<gene>
    <name evidence="2" type="primary">bphD_2</name>
    <name evidence="2" type="ORF">DPBNPPHM_01861</name>
</gene>
<dbReference type="PRINTS" id="PR00111">
    <property type="entry name" value="ABHYDROLASE"/>
</dbReference>
<reference evidence="2 3" key="1">
    <citation type="submission" date="2019-11" db="EMBL/GenBank/DDBJ databases">
        <authorList>
            <person name="Holert J."/>
        </authorList>
    </citation>
    <scope>NUCLEOTIDE SEQUENCE [LARGE SCALE GENOMIC DNA]</scope>
    <source>
        <strain evidence="2">BC5_2</strain>
    </source>
</reference>
<dbReference type="Proteomes" id="UP000434580">
    <property type="component" value="Unassembled WGS sequence"/>
</dbReference>
<dbReference type="EC" id="3.7.1.8" evidence="2"/>